<dbReference type="Gene3D" id="1.10.510.10">
    <property type="entry name" value="Transferase(Phosphotransferase) domain 1"/>
    <property type="match status" value="1"/>
</dbReference>
<evidence type="ECO:0000313" key="10">
    <source>
        <dbReference type="EMBL" id="KAL3778841.1"/>
    </source>
</evidence>
<dbReference type="InterPro" id="IPR011009">
    <property type="entry name" value="Kinase-like_dom_sf"/>
</dbReference>
<comment type="caution">
    <text evidence="10">The sequence shown here is derived from an EMBL/GenBank/DDBJ whole genome shotgun (WGS) entry which is preliminary data.</text>
</comment>
<proteinExistence type="inferred from homology"/>
<dbReference type="Pfam" id="PF00069">
    <property type="entry name" value="Pkinase"/>
    <property type="match status" value="1"/>
</dbReference>
<dbReference type="PROSITE" id="PS50011">
    <property type="entry name" value="PROTEIN_KINASE_DOM"/>
    <property type="match status" value="1"/>
</dbReference>
<dbReference type="GO" id="GO:0005524">
    <property type="term" value="F:ATP binding"/>
    <property type="evidence" value="ECO:0007669"/>
    <property type="project" value="UniProtKB-UniRule"/>
</dbReference>
<comment type="similarity">
    <text evidence="7">Belongs to the protein kinase superfamily.</text>
</comment>
<reference evidence="10 11" key="1">
    <citation type="submission" date="2024-10" db="EMBL/GenBank/DDBJ databases">
        <title>Updated reference genomes for cyclostephanoid diatoms.</title>
        <authorList>
            <person name="Roberts W.R."/>
            <person name="Alverson A.J."/>
        </authorList>
    </citation>
    <scope>NUCLEOTIDE SEQUENCE [LARGE SCALE GENOMIC DNA]</scope>
    <source>
        <strain evidence="10 11">AJA010-31</strain>
    </source>
</reference>
<evidence type="ECO:0000313" key="11">
    <source>
        <dbReference type="Proteomes" id="UP001530400"/>
    </source>
</evidence>
<evidence type="ECO:0000256" key="3">
    <source>
        <dbReference type="ARBA" id="ARBA00022741"/>
    </source>
</evidence>
<name>A0ABD3NTT3_9STRA</name>
<keyword evidence="11" id="KW-1185">Reference proteome</keyword>
<organism evidence="10 11">
    <name type="scientific">Cyclotella atomus</name>
    <dbReference type="NCBI Taxonomy" id="382360"/>
    <lineage>
        <taxon>Eukaryota</taxon>
        <taxon>Sar</taxon>
        <taxon>Stramenopiles</taxon>
        <taxon>Ochrophyta</taxon>
        <taxon>Bacillariophyta</taxon>
        <taxon>Coscinodiscophyceae</taxon>
        <taxon>Thalassiosirophycidae</taxon>
        <taxon>Stephanodiscales</taxon>
        <taxon>Stephanodiscaceae</taxon>
        <taxon>Cyclotella</taxon>
    </lineage>
</organism>
<feature type="compositionally biased region" description="Low complexity" evidence="8">
    <location>
        <begin position="41"/>
        <end position="60"/>
    </location>
</feature>
<dbReference type="AlphaFoldDB" id="A0ABD3NTT3"/>
<evidence type="ECO:0000256" key="7">
    <source>
        <dbReference type="RuleBase" id="RU000304"/>
    </source>
</evidence>
<evidence type="ECO:0000256" key="5">
    <source>
        <dbReference type="ARBA" id="ARBA00022840"/>
    </source>
</evidence>
<dbReference type="SUPFAM" id="SSF56112">
    <property type="entry name" value="Protein kinase-like (PK-like)"/>
    <property type="match status" value="1"/>
</dbReference>
<dbReference type="GO" id="GO:0004674">
    <property type="term" value="F:protein serine/threonine kinase activity"/>
    <property type="evidence" value="ECO:0007669"/>
    <property type="project" value="UniProtKB-KW"/>
</dbReference>
<dbReference type="InterPro" id="IPR017441">
    <property type="entry name" value="Protein_kinase_ATP_BS"/>
</dbReference>
<keyword evidence="1 7" id="KW-0723">Serine/threonine-protein kinase</keyword>
<evidence type="ECO:0000256" key="1">
    <source>
        <dbReference type="ARBA" id="ARBA00022527"/>
    </source>
</evidence>
<dbReference type="EMBL" id="JALLPJ020000967">
    <property type="protein sequence ID" value="KAL3778841.1"/>
    <property type="molecule type" value="Genomic_DNA"/>
</dbReference>
<accession>A0ABD3NTT3</accession>
<dbReference type="InterPro" id="IPR050205">
    <property type="entry name" value="CDPK_Ser/Thr_kinases"/>
</dbReference>
<protein>
    <recommendedName>
        <fullName evidence="9">Protein kinase domain-containing protein</fullName>
    </recommendedName>
</protein>
<evidence type="ECO:0000256" key="8">
    <source>
        <dbReference type="SAM" id="MobiDB-lite"/>
    </source>
</evidence>
<keyword evidence="3 6" id="KW-0547">Nucleotide-binding</keyword>
<feature type="domain" description="Protein kinase" evidence="9">
    <location>
        <begin position="110"/>
        <end position="368"/>
    </location>
</feature>
<dbReference type="PANTHER" id="PTHR24349">
    <property type="entry name" value="SERINE/THREONINE-PROTEIN KINASE"/>
    <property type="match status" value="1"/>
</dbReference>
<evidence type="ECO:0000256" key="2">
    <source>
        <dbReference type="ARBA" id="ARBA00022679"/>
    </source>
</evidence>
<sequence length="374" mass="41115">MAPPKPIRSRRINRFPPPPRSTKMDPPAEQYPISSIGRTGSSRCSVTKVSTSTSSGISSRRPNVIRTKGLAKTVSTGTIATETSSSTASTASNSNCPVTGISSDLLAHYRVMTGVLGSGKYGQVRECFARSSGQSFAVKSIDKSKVGNLDHLRQEIASLSSVHHGNIIKMVDCFEDPTYLHIVTEKYTGGELFESIIGNRSTAGCFSEVKAARIIRSLLEAVAYLHSRDLVHRDIKPENIIFAHNGDDSDIKLIDFGLSRIHRQSDDPMSNPVGTSYYMSPECLARNYDRSCDVWSIGVCTYILLCGYPPFNGSNDTKIQESILNGKLRFCGKGWGDKSTTAKHFISCLLRKDSDRFTIQQALNHPWIVKNELL</sequence>
<dbReference type="SMART" id="SM00220">
    <property type="entry name" value="S_TKc"/>
    <property type="match status" value="1"/>
</dbReference>
<dbReference type="PROSITE" id="PS00107">
    <property type="entry name" value="PROTEIN_KINASE_ATP"/>
    <property type="match status" value="1"/>
</dbReference>
<evidence type="ECO:0000259" key="9">
    <source>
        <dbReference type="PROSITE" id="PS50011"/>
    </source>
</evidence>
<dbReference type="CDD" id="cd05117">
    <property type="entry name" value="STKc_CAMK"/>
    <property type="match status" value="1"/>
</dbReference>
<dbReference type="InterPro" id="IPR000719">
    <property type="entry name" value="Prot_kinase_dom"/>
</dbReference>
<evidence type="ECO:0000256" key="6">
    <source>
        <dbReference type="PROSITE-ProRule" id="PRU10141"/>
    </source>
</evidence>
<dbReference type="FunFam" id="1.10.510.10:FF:000571">
    <property type="entry name" value="Maternal embryonic leucine zipper kinase"/>
    <property type="match status" value="1"/>
</dbReference>
<gene>
    <name evidence="10" type="ORF">ACHAWO_009697</name>
</gene>
<dbReference type="InterPro" id="IPR008271">
    <property type="entry name" value="Ser/Thr_kinase_AS"/>
</dbReference>
<dbReference type="Proteomes" id="UP001530400">
    <property type="component" value="Unassembled WGS sequence"/>
</dbReference>
<keyword evidence="4" id="KW-0418">Kinase</keyword>
<dbReference type="Gene3D" id="3.30.200.20">
    <property type="entry name" value="Phosphorylase Kinase, domain 1"/>
    <property type="match status" value="1"/>
</dbReference>
<feature type="binding site" evidence="6">
    <location>
        <position position="139"/>
    </location>
    <ligand>
        <name>ATP</name>
        <dbReference type="ChEBI" id="CHEBI:30616"/>
    </ligand>
</feature>
<feature type="region of interest" description="Disordered" evidence="8">
    <location>
        <begin position="75"/>
        <end position="94"/>
    </location>
</feature>
<feature type="region of interest" description="Disordered" evidence="8">
    <location>
        <begin position="1"/>
        <end position="60"/>
    </location>
</feature>
<keyword evidence="5 6" id="KW-0067">ATP-binding</keyword>
<evidence type="ECO:0000256" key="4">
    <source>
        <dbReference type="ARBA" id="ARBA00022777"/>
    </source>
</evidence>
<dbReference type="FunFam" id="3.30.200.20:FF:000880">
    <property type="entry name" value="Predicted protein"/>
    <property type="match status" value="1"/>
</dbReference>
<keyword evidence="2" id="KW-0808">Transferase</keyword>
<dbReference type="PROSITE" id="PS00108">
    <property type="entry name" value="PROTEIN_KINASE_ST"/>
    <property type="match status" value="1"/>
</dbReference>